<comment type="caution">
    <text evidence="2">The sequence shown here is derived from an EMBL/GenBank/DDBJ whole genome shotgun (WGS) entry which is preliminary data.</text>
</comment>
<feature type="domain" description="N-acetyltransferase" evidence="1">
    <location>
        <begin position="17"/>
        <end position="218"/>
    </location>
</feature>
<dbReference type="OrthoDB" id="9811121at2"/>
<dbReference type="SUPFAM" id="SSF55729">
    <property type="entry name" value="Acyl-CoA N-acyltransferases (Nat)"/>
    <property type="match status" value="1"/>
</dbReference>
<reference evidence="2 3" key="1">
    <citation type="submission" date="2017-07" db="EMBL/GenBank/DDBJ databases">
        <title>Tetzosporium hominis gen.nov. sp.nov.</title>
        <authorList>
            <person name="Tetz G."/>
            <person name="Tetz V."/>
        </authorList>
    </citation>
    <scope>NUCLEOTIDE SEQUENCE [LARGE SCALE GENOMIC DNA]</scope>
    <source>
        <strain evidence="2 3">VT-49</strain>
    </source>
</reference>
<evidence type="ECO:0000313" key="2">
    <source>
        <dbReference type="EMBL" id="OZS78611.1"/>
    </source>
</evidence>
<evidence type="ECO:0000313" key="3">
    <source>
        <dbReference type="Proteomes" id="UP000217065"/>
    </source>
</evidence>
<dbReference type="InterPro" id="IPR000182">
    <property type="entry name" value="GNAT_dom"/>
</dbReference>
<proteinExistence type="predicted"/>
<gene>
    <name evidence="2" type="ORF">CF394_05670</name>
</gene>
<dbReference type="CDD" id="cd04301">
    <property type="entry name" value="NAT_SF"/>
    <property type="match status" value="1"/>
</dbReference>
<sequence length="222" mass="25598">MYRKQQYVLEGGMPREVVVRTYTEQDFDELIQIQRESFPPPFPDELLWTREQLENHIRLYPEGALCVEVDGKLAGSVTGLRMNYSEEDPDHTWEEVTGGGDISPHVPDGNTLYVVDLCVRPEFRSLKLGNLLLQGLYERVVVDGLERLLGGGRMSGYHRYAAQATPEEYMENVLAGEWKDPVITFMLRSGRTPVRIVRNYLEDEESHNMAMLMEWKNPFKSV</sequence>
<evidence type="ECO:0000259" key="1">
    <source>
        <dbReference type="PROSITE" id="PS51186"/>
    </source>
</evidence>
<dbReference type="Gene3D" id="3.40.630.30">
    <property type="match status" value="1"/>
</dbReference>
<dbReference type="EMBL" id="NOKQ01000194">
    <property type="protein sequence ID" value="OZS78611.1"/>
    <property type="molecule type" value="Genomic_DNA"/>
</dbReference>
<dbReference type="Proteomes" id="UP000217065">
    <property type="component" value="Unassembled WGS sequence"/>
</dbReference>
<dbReference type="Pfam" id="PF00583">
    <property type="entry name" value="Acetyltransf_1"/>
    <property type="match status" value="1"/>
</dbReference>
<organism evidence="2 3">
    <name type="scientific">Tetzosporium hominis</name>
    <dbReference type="NCBI Taxonomy" id="2020506"/>
    <lineage>
        <taxon>Bacteria</taxon>
        <taxon>Bacillati</taxon>
        <taxon>Bacillota</taxon>
        <taxon>Bacilli</taxon>
        <taxon>Bacillales</taxon>
        <taxon>Caryophanaceae</taxon>
        <taxon>Tetzosporium</taxon>
    </lineage>
</organism>
<keyword evidence="3" id="KW-1185">Reference proteome</keyword>
<dbReference type="InterPro" id="IPR016181">
    <property type="entry name" value="Acyl_CoA_acyltransferase"/>
</dbReference>
<dbReference type="GO" id="GO:0016747">
    <property type="term" value="F:acyltransferase activity, transferring groups other than amino-acyl groups"/>
    <property type="evidence" value="ECO:0007669"/>
    <property type="project" value="InterPro"/>
</dbReference>
<dbReference type="RefSeq" id="WP_094942267.1">
    <property type="nucleotide sequence ID" value="NZ_NOKQ01000194.1"/>
</dbReference>
<protein>
    <submittedName>
        <fullName evidence="2">GNAT family N-acetyltransferase</fullName>
    </submittedName>
</protein>
<accession>A0A264W4Z0</accession>
<dbReference type="AlphaFoldDB" id="A0A264W4Z0"/>
<name>A0A264W4Z0_9BACL</name>
<keyword evidence="2" id="KW-0808">Transferase</keyword>
<dbReference type="PROSITE" id="PS51186">
    <property type="entry name" value="GNAT"/>
    <property type="match status" value="1"/>
</dbReference>